<dbReference type="GeneID" id="37027187"/>
<dbReference type="AlphaFoldDB" id="A0A316V3Q8"/>
<evidence type="ECO:0000313" key="3">
    <source>
        <dbReference type="Proteomes" id="UP000245884"/>
    </source>
</evidence>
<accession>A0A316V3Q8</accession>
<proteinExistence type="predicted"/>
<dbReference type="Proteomes" id="UP000245884">
    <property type="component" value="Unassembled WGS sequence"/>
</dbReference>
<gene>
    <name evidence="2" type="ORF">BDZ90DRAFT_230159</name>
</gene>
<dbReference type="EMBL" id="KZ819662">
    <property type="protein sequence ID" value="PWN31171.1"/>
    <property type="molecule type" value="Genomic_DNA"/>
</dbReference>
<protein>
    <submittedName>
        <fullName evidence="2">Uncharacterized protein</fullName>
    </submittedName>
</protein>
<feature type="region of interest" description="Disordered" evidence="1">
    <location>
        <begin position="12"/>
        <end position="38"/>
    </location>
</feature>
<keyword evidence="3" id="KW-1185">Reference proteome</keyword>
<feature type="compositionally biased region" description="Polar residues" evidence="1">
    <location>
        <begin position="23"/>
        <end position="38"/>
    </location>
</feature>
<reference evidence="2 3" key="1">
    <citation type="journal article" date="2018" name="Mol. Biol. Evol.">
        <title>Broad Genomic Sampling Reveals a Smut Pathogenic Ancestry of the Fungal Clade Ustilaginomycotina.</title>
        <authorList>
            <person name="Kijpornyongpan T."/>
            <person name="Mondo S.J."/>
            <person name="Barry K."/>
            <person name="Sandor L."/>
            <person name="Lee J."/>
            <person name="Lipzen A."/>
            <person name="Pangilinan J."/>
            <person name="LaButti K."/>
            <person name="Hainaut M."/>
            <person name="Henrissat B."/>
            <person name="Grigoriev I.V."/>
            <person name="Spatafora J.W."/>
            <person name="Aime M.C."/>
        </authorList>
    </citation>
    <scope>NUCLEOTIDE SEQUENCE [LARGE SCALE GENOMIC DNA]</scope>
    <source>
        <strain evidence="2 3">MCA 5214</strain>
    </source>
</reference>
<organism evidence="2 3">
    <name type="scientific">Jaminaea rosea</name>
    <dbReference type="NCBI Taxonomy" id="1569628"/>
    <lineage>
        <taxon>Eukaryota</taxon>
        <taxon>Fungi</taxon>
        <taxon>Dikarya</taxon>
        <taxon>Basidiomycota</taxon>
        <taxon>Ustilaginomycotina</taxon>
        <taxon>Exobasidiomycetes</taxon>
        <taxon>Microstromatales</taxon>
        <taxon>Microstromatales incertae sedis</taxon>
        <taxon>Jaminaea</taxon>
    </lineage>
</organism>
<name>A0A316V3Q8_9BASI</name>
<evidence type="ECO:0000256" key="1">
    <source>
        <dbReference type="SAM" id="MobiDB-lite"/>
    </source>
</evidence>
<dbReference type="RefSeq" id="XP_025365783.1">
    <property type="nucleotide sequence ID" value="XM_025505364.1"/>
</dbReference>
<sequence length="135" mass="14974">MPPVHRSVHYPLSITDPLDQHNDTPSSRPSSRELTPSRSIRLFSPTFIRRGRGRSCMIRTFPGSVYGLPPFPSCVALALPLLCPASFSLLVLARSHVRPPASSCVKREATKRPKRSAFLQRPIHFNSAAQYTLPG</sequence>
<evidence type="ECO:0000313" key="2">
    <source>
        <dbReference type="EMBL" id="PWN31171.1"/>
    </source>
</evidence>